<name>A0AA41ERG5_LEVBR</name>
<feature type="region of interest" description="Disordered" evidence="1">
    <location>
        <begin position="241"/>
        <end position="284"/>
    </location>
</feature>
<accession>A0AA41ERG5</accession>
<organism evidence="2 3">
    <name type="scientific">Levilactobacillus brevis</name>
    <name type="common">Lactobacillus brevis</name>
    <dbReference type="NCBI Taxonomy" id="1580"/>
    <lineage>
        <taxon>Bacteria</taxon>
        <taxon>Bacillati</taxon>
        <taxon>Bacillota</taxon>
        <taxon>Bacilli</taxon>
        <taxon>Lactobacillales</taxon>
        <taxon>Lactobacillaceae</taxon>
        <taxon>Levilactobacillus</taxon>
    </lineage>
</organism>
<comment type="caution">
    <text evidence="2">The sequence shown here is derived from an EMBL/GenBank/DDBJ whole genome shotgun (WGS) entry which is preliminary data.</text>
</comment>
<dbReference type="EMBL" id="JAERKF010000017">
    <property type="protein sequence ID" value="MBS1011531.1"/>
    <property type="molecule type" value="Genomic_DNA"/>
</dbReference>
<feature type="compositionally biased region" description="Acidic residues" evidence="1">
    <location>
        <begin position="272"/>
        <end position="282"/>
    </location>
</feature>
<protein>
    <submittedName>
        <fullName evidence="2">Uncharacterized protein</fullName>
    </submittedName>
</protein>
<reference evidence="2" key="2">
    <citation type="submission" date="2022-09" db="EMBL/GenBank/DDBJ databases">
        <title>Genome-inferred correspondence between phylogeny and metabolic traits in the wild Drosophila gut microbiome.</title>
        <authorList>
            <person name="Bueno E."/>
            <person name="Blow F."/>
            <person name="Douglas A.E."/>
        </authorList>
    </citation>
    <scope>NUCLEOTIDE SEQUENCE</scope>
    <source>
        <strain evidence="2">Dm-2019-70</strain>
    </source>
</reference>
<evidence type="ECO:0000256" key="1">
    <source>
        <dbReference type="SAM" id="MobiDB-lite"/>
    </source>
</evidence>
<dbReference type="AlphaFoldDB" id="A0AA41ERG5"/>
<gene>
    <name evidence="2" type="ORF">JK167_11935</name>
</gene>
<reference evidence="2" key="1">
    <citation type="submission" date="2020-12" db="EMBL/GenBank/DDBJ databases">
        <authorList>
            <person name="Mcmullen J.G."/>
        </authorList>
    </citation>
    <scope>NUCLEOTIDE SEQUENCE</scope>
    <source>
        <strain evidence="2">Dm-2019-70</strain>
    </source>
</reference>
<proteinExistence type="predicted"/>
<feature type="compositionally biased region" description="Basic and acidic residues" evidence="1">
    <location>
        <begin position="262"/>
        <end position="271"/>
    </location>
</feature>
<sequence>MLKQSDAFNTVFNSDQRTLAVKFTVADKDYTADDLASIDYDSGAMTGESMGIGTAYENSVTITFANLIEGIKDQDQVTVSIGAQLPDGTFEYAPLGVFYVNNDISMDRNNNVTTITADDGMCKMEGVYTPKVTLPVSIADMALDIANQTGVMVNSDNLSALPKQAVAELPKNQTYRTVLGWLAMMVPGYAAFDRDGKLCLKGITQPTTYEVTPETYEFQGLTKNENPYTVAGIVIAQDNDSDYSATDGGGNDGTSVTDDTDDHSVDTKTAYDTEDADTDDADDTTKSISVGATTGSIISTSNPLMTQDALNAAWKIIQPIQYYQYTLNWFGNPAVEAGDWLIVSDTAGNKFTVPNNSYTMTFDGGYSATSSTGESVTSSDTWDYNGTLNQTIKEVVRQTNASGTYSYFTVSDPANPSEGDIWYKPNGEKVTLYIYSNGAWKPIVDDMTGQQIQQSVADAQADIKTAKAVADAANTLAANNQNALQSKLGTDEFNTAVSQLNNDINLRVKTGDVISQINLEANQTLIESGKILLDAPTVTFSGNAFIPSAAISDLSADKLTAGTIDANTVNIINLNGDSISSKSITGDKLSVNAIQAGFNDMGNVMNIDSSSLNFYNGGNQVLSLNQTGLEIWESGVEVGEIHANIYADEPNYRGLDFDLSENADYMAWAAKDSSTSPYYAKLTWNRNTHDGLEAGFSFADPVMFQSQVEALKGMQLDGTLNMDYNDIVNAAVNNIQIGNIAPIGGGINNSVINFSNETVGTHNGILIGAGSGHGIFIGPDTIFLLFGGGVYNMYEVIKSIGTGETW</sequence>
<evidence type="ECO:0000313" key="2">
    <source>
        <dbReference type="EMBL" id="MBS1011531.1"/>
    </source>
</evidence>
<dbReference type="RefSeq" id="WP_211756781.1">
    <property type="nucleotide sequence ID" value="NZ_JAERKF010000017.1"/>
</dbReference>
<evidence type="ECO:0000313" key="3">
    <source>
        <dbReference type="Proteomes" id="UP000676478"/>
    </source>
</evidence>
<dbReference type="Proteomes" id="UP000676478">
    <property type="component" value="Unassembled WGS sequence"/>
</dbReference>